<name>A0A9N8E9A3_9STRA</name>
<dbReference type="SUPFAM" id="SSF54427">
    <property type="entry name" value="NTF2-like"/>
    <property type="match status" value="1"/>
</dbReference>
<comment type="caution">
    <text evidence="1">The sequence shown here is derived from an EMBL/GenBank/DDBJ whole genome shotgun (WGS) entry which is preliminary data.</text>
</comment>
<protein>
    <recommendedName>
        <fullName evidence="3">SnoaL-like domain-containing protein</fullName>
    </recommendedName>
</protein>
<accession>A0A9N8E9A3</accession>
<dbReference type="InterPro" id="IPR032710">
    <property type="entry name" value="NTF2-like_dom_sf"/>
</dbReference>
<evidence type="ECO:0008006" key="3">
    <source>
        <dbReference type="Google" id="ProtNLM"/>
    </source>
</evidence>
<keyword evidence="2" id="KW-1185">Reference proteome</keyword>
<evidence type="ECO:0000313" key="2">
    <source>
        <dbReference type="Proteomes" id="UP001153069"/>
    </source>
</evidence>
<dbReference type="AlphaFoldDB" id="A0A9N8E9A3"/>
<proteinExistence type="predicted"/>
<reference evidence="1" key="1">
    <citation type="submission" date="2020-06" db="EMBL/GenBank/DDBJ databases">
        <authorList>
            <consortium name="Plant Systems Biology data submission"/>
        </authorList>
    </citation>
    <scope>NUCLEOTIDE SEQUENCE</scope>
    <source>
        <strain evidence="1">D6</strain>
    </source>
</reference>
<evidence type="ECO:0000313" key="1">
    <source>
        <dbReference type="EMBL" id="CAB9517117.1"/>
    </source>
</evidence>
<organism evidence="1 2">
    <name type="scientific">Seminavis robusta</name>
    <dbReference type="NCBI Taxonomy" id="568900"/>
    <lineage>
        <taxon>Eukaryota</taxon>
        <taxon>Sar</taxon>
        <taxon>Stramenopiles</taxon>
        <taxon>Ochrophyta</taxon>
        <taxon>Bacillariophyta</taxon>
        <taxon>Bacillariophyceae</taxon>
        <taxon>Bacillariophycidae</taxon>
        <taxon>Naviculales</taxon>
        <taxon>Naviculaceae</taxon>
        <taxon>Seminavis</taxon>
    </lineage>
</organism>
<gene>
    <name evidence="1" type="ORF">SEMRO_832_G208470.1</name>
</gene>
<dbReference type="Gene3D" id="3.10.450.50">
    <property type="match status" value="1"/>
</dbReference>
<dbReference type="EMBL" id="CAICTM010000831">
    <property type="protein sequence ID" value="CAB9517117.1"/>
    <property type="molecule type" value="Genomic_DNA"/>
</dbReference>
<sequence length="199" mass="22346">MGFFKLFRRTKAVKASKDVGGSKKEQQCVNASETMCESQASMYSVRIGNKEIIEAYMAAKNRHAPVEELLSYYTSEDAKANFDDHGSMTACQLVLEIRKLYEGFENILFTYESIEEVRPGEVLVEHLVVTGTHTADLRVMDFPVIPATNRHVVLDPERLWFTLKDGKIHRMEVTALGNLTGPPGLYVSVGGKLEMPKEN</sequence>
<dbReference type="Proteomes" id="UP001153069">
    <property type="component" value="Unassembled WGS sequence"/>
</dbReference>